<reference evidence="8" key="1">
    <citation type="journal article" date="2019" name="Int. J. Syst. Evol. Microbiol.">
        <title>The Global Catalogue of Microorganisms (GCM) 10K type strain sequencing project: providing services to taxonomists for standard genome sequencing and annotation.</title>
        <authorList>
            <consortium name="The Broad Institute Genomics Platform"/>
            <consortium name="The Broad Institute Genome Sequencing Center for Infectious Disease"/>
            <person name="Wu L."/>
            <person name="Ma J."/>
        </authorList>
    </citation>
    <scope>NUCLEOTIDE SEQUENCE [LARGE SCALE GENOMIC DNA]</scope>
    <source>
        <strain evidence="8">CCUG 61948</strain>
    </source>
</reference>
<dbReference type="InterPro" id="IPR005496">
    <property type="entry name" value="Integral_membrane_TerC"/>
</dbReference>
<comment type="similarity">
    <text evidence="2">Belongs to the TerC family.</text>
</comment>
<feature type="transmembrane region" description="Helical" evidence="6">
    <location>
        <begin position="47"/>
        <end position="71"/>
    </location>
</feature>
<evidence type="ECO:0000256" key="5">
    <source>
        <dbReference type="ARBA" id="ARBA00023136"/>
    </source>
</evidence>
<feature type="transmembrane region" description="Helical" evidence="6">
    <location>
        <begin position="135"/>
        <end position="162"/>
    </location>
</feature>
<evidence type="ECO:0000313" key="8">
    <source>
        <dbReference type="Proteomes" id="UP001597012"/>
    </source>
</evidence>
<feature type="transmembrane region" description="Helical" evidence="6">
    <location>
        <begin position="202"/>
        <end position="220"/>
    </location>
</feature>
<organism evidence="7 8">
    <name type="scientific">Maribacter chungangensis</name>
    <dbReference type="NCBI Taxonomy" id="1069117"/>
    <lineage>
        <taxon>Bacteria</taxon>
        <taxon>Pseudomonadati</taxon>
        <taxon>Bacteroidota</taxon>
        <taxon>Flavobacteriia</taxon>
        <taxon>Flavobacteriales</taxon>
        <taxon>Flavobacteriaceae</taxon>
        <taxon>Maribacter</taxon>
    </lineage>
</organism>
<protein>
    <submittedName>
        <fullName evidence="7">TerC family protein</fullName>
    </submittedName>
</protein>
<proteinExistence type="inferred from homology"/>
<keyword evidence="8" id="KW-1185">Reference proteome</keyword>
<evidence type="ECO:0000313" key="7">
    <source>
        <dbReference type="EMBL" id="MFD0797839.1"/>
    </source>
</evidence>
<evidence type="ECO:0000256" key="4">
    <source>
        <dbReference type="ARBA" id="ARBA00022989"/>
    </source>
</evidence>
<dbReference type="PANTHER" id="PTHR30238">
    <property type="entry name" value="MEMBRANE BOUND PREDICTED REDOX MODULATOR"/>
    <property type="match status" value="1"/>
</dbReference>
<evidence type="ECO:0000256" key="3">
    <source>
        <dbReference type="ARBA" id="ARBA00022692"/>
    </source>
</evidence>
<keyword evidence="5 6" id="KW-0472">Membrane</keyword>
<dbReference type="PANTHER" id="PTHR30238:SF4">
    <property type="entry name" value="SLL1022 PROTEIN"/>
    <property type="match status" value="1"/>
</dbReference>
<dbReference type="Pfam" id="PF03741">
    <property type="entry name" value="TerC"/>
    <property type="match status" value="1"/>
</dbReference>
<name>A0ABW3B5D1_9FLAO</name>
<feature type="transmembrane region" description="Helical" evidence="6">
    <location>
        <begin position="168"/>
        <end position="190"/>
    </location>
</feature>
<comment type="subcellular location">
    <subcellularLocation>
        <location evidence="1">Membrane</location>
        <topology evidence="1">Multi-pass membrane protein</topology>
    </subcellularLocation>
</comment>
<dbReference type="EMBL" id="JBHTHY010000006">
    <property type="protein sequence ID" value="MFD0797839.1"/>
    <property type="molecule type" value="Genomic_DNA"/>
</dbReference>
<sequence>MFEIFTAPEAWIALITLILIEVFVSMDNIVFISFASEKLAKGKQRKALFAGFALALLLRIVLLVSVTLLLSLKKPFLMLDSDWVSGSLSIHSLLLFAGGLFLLYKGTEELMEKVEDKRHDEREVKRERSSTLTKALVQLFVINMVFSFDFVLSGIGMTYGITNDDYDALTIILLAAMIALFIMISFAHSINALLEKHPSLKVLGLAFMMLLGFALVADAAHASHLVMFDSATVFLPKGHLHFGILFCSIIVAVSMLRNKKGNTEESR</sequence>
<feature type="transmembrane region" description="Helical" evidence="6">
    <location>
        <begin position="83"/>
        <end position="104"/>
    </location>
</feature>
<feature type="transmembrane region" description="Helical" evidence="6">
    <location>
        <begin position="12"/>
        <end position="35"/>
    </location>
</feature>
<keyword evidence="3 6" id="KW-0812">Transmembrane</keyword>
<evidence type="ECO:0000256" key="6">
    <source>
        <dbReference type="SAM" id="Phobius"/>
    </source>
</evidence>
<evidence type="ECO:0000256" key="1">
    <source>
        <dbReference type="ARBA" id="ARBA00004141"/>
    </source>
</evidence>
<dbReference type="RefSeq" id="WP_379934328.1">
    <property type="nucleotide sequence ID" value="NZ_JBHTHY010000006.1"/>
</dbReference>
<gene>
    <name evidence="7" type="ORF">ACFQZJ_10230</name>
</gene>
<feature type="transmembrane region" description="Helical" evidence="6">
    <location>
        <begin position="240"/>
        <end position="257"/>
    </location>
</feature>
<keyword evidence="4 6" id="KW-1133">Transmembrane helix</keyword>
<accession>A0ABW3B5D1</accession>
<dbReference type="Proteomes" id="UP001597012">
    <property type="component" value="Unassembled WGS sequence"/>
</dbReference>
<evidence type="ECO:0000256" key="2">
    <source>
        <dbReference type="ARBA" id="ARBA00007511"/>
    </source>
</evidence>
<comment type="caution">
    <text evidence="7">The sequence shown here is derived from an EMBL/GenBank/DDBJ whole genome shotgun (WGS) entry which is preliminary data.</text>
</comment>